<accession>D2QC01</accession>
<dbReference type="Proteomes" id="UP000002028">
    <property type="component" value="Chromosome"/>
</dbReference>
<dbReference type="Pfam" id="PF01638">
    <property type="entry name" value="HxlR"/>
    <property type="match status" value="1"/>
</dbReference>
<dbReference type="InterPro" id="IPR036390">
    <property type="entry name" value="WH_DNA-bd_sf"/>
</dbReference>
<evidence type="ECO:0000313" key="5">
    <source>
        <dbReference type="EMBL" id="ADB39736.1"/>
    </source>
</evidence>
<dbReference type="eggNOG" id="COG1733">
    <property type="taxonomic scope" value="Bacteria"/>
</dbReference>
<sequence>MINLLLMSKFNEFIGSDTGPQCPRSYILALTDTVNVIHGKWKLPIIASLLRGVNRFKDLLESTEKITPRMLSKELKELELNGIVQRHVYNQTPVLIEYELTESGRGIATVIDSMIDWGMLHRSQQMTTGAQ</sequence>
<evidence type="ECO:0000259" key="4">
    <source>
        <dbReference type="PROSITE" id="PS51118"/>
    </source>
</evidence>
<evidence type="ECO:0000256" key="2">
    <source>
        <dbReference type="ARBA" id="ARBA00023125"/>
    </source>
</evidence>
<dbReference type="KEGG" id="sli:Slin_3738"/>
<dbReference type="PROSITE" id="PS51118">
    <property type="entry name" value="HTH_HXLR"/>
    <property type="match status" value="1"/>
</dbReference>
<dbReference type="InterPro" id="IPR002577">
    <property type="entry name" value="HTH_HxlR"/>
</dbReference>
<keyword evidence="2" id="KW-0238">DNA-binding</keyword>
<dbReference type="EMBL" id="CP001769">
    <property type="protein sequence ID" value="ADB39736.1"/>
    <property type="molecule type" value="Genomic_DNA"/>
</dbReference>
<organism evidence="5 6">
    <name type="scientific">Spirosoma linguale (strain ATCC 33905 / DSM 74 / LMG 10896 / Claus 1)</name>
    <dbReference type="NCBI Taxonomy" id="504472"/>
    <lineage>
        <taxon>Bacteria</taxon>
        <taxon>Pseudomonadati</taxon>
        <taxon>Bacteroidota</taxon>
        <taxon>Cytophagia</taxon>
        <taxon>Cytophagales</taxon>
        <taxon>Cytophagaceae</taxon>
        <taxon>Spirosoma</taxon>
    </lineage>
</organism>
<protein>
    <submittedName>
        <fullName evidence="5">Transcriptional regulator, HxlR family</fullName>
    </submittedName>
</protein>
<feature type="domain" description="HTH hxlR-type" evidence="4">
    <location>
        <begin position="22"/>
        <end position="126"/>
    </location>
</feature>
<evidence type="ECO:0000256" key="3">
    <source>
        <dbReference type="ARBA" id="ARBA00023163"/>
    </source>
</evidence>
<dbReference type="STRING" id="504472.Slin_3738"/>
<name>D2QC01_SPILD</name>
<keyword evidence="6" id="KW-1185">Reference proteome</keyword>
<dbReference type="AlphaFoldDB" id="D2QC01"/>
<dbReference type="PANTHER" id="PTHR33204:SF29">
    <property type="entry name" value="TRANSCRIPTIONAL REGULATOR"/>
    <property type="match status" value="1"/>
</dbReference>
<dbReference type="SUPFAM" id="SSF46785">
    <property type="entry name" value="Winged helix' DNA-binding domain"/>
    <property type="match status" value="1"/>
</dbReference>
<gene>
    <name evidence="5" type="ordered locus">Slin_3738</name>
</gene>
<keyword evidence="3" id="KW-0804">Transcription</keyword>
<proteinExistence type="predicted"/>
<evidence type="ECO:0000256" key="1">
    <source>
        <dbReference type="ARBA" id="ARBA00023015"/>
    </source>
</evidence>
<evidence type="ECO:0000313" key="6">
    <source>
        <dbReference type="Proteomes" id="UP000002028"/>
    </source>
</evidence>
<reference evidence="5 6" key="1">
    <citation type="journal article" date="2010" name="Stand. Genomic Sci.">
        <title>Complete genome sequence of Spirosoma linguale type strain (1).</title>
        <authorList>
            <person name="Lail K."/>
            <person name="Sikorski J."/>
            <person name="Saunders E."/>
            <person name="Lapidus A."/>
            <person name="Glavina Del Rio T."/>
            <person name="Copeland A."/>
            <person name="Tice H."/>
            <person name="Cheng J.-F."/>
            <person name="Lucas S."/>
            <person name="Nolan M."/>
            <person name="Bruce D."/>
            <person name="Goodwin L."/>
            <person name="Pitluck S."/>
            <person name="Ivanova N."/>
            <person name="Mavromatis K."/>
            <person name="Ovchinnikova G."/>
            <person name="Pati A."/>
            <person name="Chen A."/>
            <person name="Palaniappan K."/>
            <person name="Land M."/>
            <person name="Hauser L."/>
            <person name="Chang Y.-J."/>
            <person name="Jeffries C.D."/>
            <person name="Chain P."/>
            <person name="Brettin T."/>
            <person name="Detter J.C."/>
            <person name="Schuetze A."/>
            <person name="Rohde M."/>
            <person name="Tindall B.J."/>
            <person name="Goeker M."/>
            <person name="Bristow J."/>
            <person name="Eisen J.A."/>
            <person name="Markowitz V."/>
            <person name="Hugenholtz P."/>
            <person name="Kyrpides N.C."/>
            <person name="Klenk H.-P."/>
            <person name="Chen F."/>
        </authorList>
    </citation>
    <scope>NUCLEOTIDE SEQUENCE [LARGE SCALE GENOMIC DNA]</scope>
    <source>
        <strain evidence="6">ATCC 33905 / DSM 74 / LMG 10896 / Claus 1</strain>
    </source>
</reference>
<dbReference type="InterPro" id="IPR036388">
    <property type="entry name" value="WH-like_DNA-bd_sf"/>
</dbReference>
<dbReference type="Gene3D" id="1.10.10.10">
    <property type="entry name" value="Winged helix-like DNA-binding domain superfamily/Winged helix DNA-binding domain"/>
    <property type="match status" value="1"/>
</dbReference>
<dbReference type="PANTHER" id="PTHR33204">
    <property type="entry name" value="TRANSCRIPTIONAL REGULATOR, MARR FAMILY"/>
    <property type="match status" value="1"/>
</dbReference>
<dbReference type="GO" id="GO:0003677">
    <property type="term" value="F:DNA binding"/>
    <property type="evidence" value="ECO:0007669"/>
    <property type="project" value="UniProtKB-KW"/>
</dbReference>
<keyword evidence="1" id="KW-0805">Transcription regulation</keyword>
<dbReference type="HOGENOM" id="CLU_111585_5_1_10"/>